<keyword evidence="3" id="KW-0547">Nucleotide-binding</keyword>
<protein>
    <recommendedName>
        <fullName evidence="3">DNA polymerase III subunit gamma/tau</fullName>
        <ecNumber evidence="3">2.7.7.7</ecNumber>
    </recommendedName>
</protein>
<dbReference type="InterPro" id="IPR003593">
    <property type="entry name" value="AAA+_ATPase"/>
</dbReference>
<dbReference type="GO" id="GO:0003887">
    <property type="term" value="F:DNA-directed DNA polymerase activity"/>
    <property type="evidence" value="ECO:0007669"/>
    <property type="project" value="UniProtKB-KW"/>
</dbReference>
<reference evidence="5 6" key="1">
    <citation type="journal article" date="2016" name="Nat. Commun.">
        <title>Thousands of microbial genomes shed light on interconnected biogeochemical processes in an aquifer system.</title>
        <authorList>
            <person name="Anantharaman K."/>
            <person name="Brown C.T."/>
            <person name="Hug L.A."/>
            <person name="Sharon I."/>
            <person name="Castelle C.J."/>
            <person name="Probst A.J."/>
            <person name="Thomas B.C."/>
            <person name="Singh A."/>
            <person name="Wilkins M.J."/>
            <person name="Karaoz U."/>
            <person name="Brodie E.L."/>
            <person name="Williams K.H."/>
            <person name="Hubbard S.S."/>
            <person name="Banfield J.F."/>
        </authorList>
    </citation>
    <scope>NUCLEOTIDE SEQUENCE [LARGE SCALE GENOMIC DNA]</scope>
</reference>
<comment type="subunit">
    <text evidence="3">DNA polymerase III contains a core (composed of alpha, epsilon and theta chains) that associates with a tau subunit. This core dimerizes to form the POLIII' complex. PolIII' associates with the gamma complex (composed of gamma, delta, delta', psi and chi chains) and with the beta chain to form the complete DNA polymerase III complex.</text>
</comment>
<dbReference type="PANTHER" id="PTHR11669">
    <property type="entry name" value="REPLICATION FACTOR C / DNA POLYMERASE III GAMMA-TAU SUBUNIT"/>
    <property type="match status" value="1"/>
</dbReference>
<evidence type="ECO:0000313" key="6">
    <source>
        <dbReference type="Proteomes" id="UP000177390"/>
    </source>
</evidence>
<dbReference type="InterPro" id="IPR012763">
    <property type="entry name" value="DNA_pol_III_sug/sutau_N"/>
</dbReference>
<accession>A0A1F5ET69</accession>
<dbReference type="Gene3D" id="1.10.8.60">
    <property type="match status" value="1"/>
</dbReference>
<keyword evidence="3" id="KW-0808">Transferase</keyword>
<dbReference type="Pfam" id="PF13177">
    <property type="entry name" value="DNA_pol3_delta2"/>
    <property type="match status" value="1"/>
</dbReference>
<comment type="function">
    <text evidence="3">DNA polymerase III is a complex, multichain enzyme responsible for most of the replicative synthesis in bacteria. This DNA polymerase also exhibits 3' to 5' exonuclease activity.</text>
</comment>
<dbReference type="EMBL" id="MFAH01000055">
    <property type="protein sequence ID" value="OGD70436.1"/>
    <property type="molecule type" value="Genomic_DNA"/>
</dbReference>
<keyword evidence="3" id="KW-0067">ATP-binding</keyword>
<keyword evidence="1 3" id="KW-0239">DNA-directed DNA polymerase</keyword>
<dbReference type="SMART" id="SM00382">
    <property type="entry name" value="AAA"/>
    <property type="match status" value="1"/>
</dbReference>
<keyword evidence="3" id="KW-0235">DNA replication</keyword>
<dbReference type="SUPFAM" id="SSF52540">
    <property type="entry name" value="P-loop containing nucleoside triphosphate hydrolases"/>
    <property type="match status" value="1"/>
</dbReference>
<dbReference type="GO" id="GO:0006261">
    <property type="term" value="P:DNA-templated DNA replication"/>
    <property type="evidence" value="ECO:0007669"/>
    <property type="project" value="TreeGrafter"/>
</dbReference>
<evidence type="ECO:0000313" key="5">
    <source>
        <dbReference type="EMBL" id="OGD70436.1"/>
    </source>
</evidence>
<organism evidence="5 6">
    <name type="scientific">Candidatus Collierbacteria bacterium RIFCSPHIGHO2_02_FULL_49_10</name>
    <dbReference type="NCBI Taxonomy" id="1817723"/>
    <lineage>
        <taxon>Bacteria</taxon>
        <taxon>Candidatus Collieribacteriota</taxon>
    </lineage>
</organism>
<sequence>MSFYQKYRSEKIEDLDLTSVRSAFEAMMKSGEVTHAYLFVGPRGLGKTSSARILARLVNCEKNLSNGKLNKKLVEPCGECDACVSIKNGSAVDVMEIDAASHRGIDDIRDLREKVSLAPSVLVKKVYIIDEVHMLTTEAFNALLKTLEEPPVHAMFVLCTTEAHKVPETIVSRCVRINFTKATSEELGRSLDRVVAGEGLTISREALTELASGLDGSFREGHKLLEQLTNRFKEITVENIRQTLRLIGNNQIEAILAAVRGGDAATIVSTMEQLEVEGVEVVNLVTRLLVSLKESIRKEILAGKSPSRFSTRLVRKLIKSVPRIKASPLPLLPLELVLADAALRSGNENGGRVVSAPRVSPVQKKTEEPVREEARFEQVVSGWHDLLSRLAPRNHSVAGLLRSAKPKEIKDKLLTIEVFYKFHKDQLDQEARRRIIEDEIAKMWGPIGVRCVLGEKGAMRQPQSVASEGRPGDVNDDGVRAAEEVFGV</sequence>
<dbReference type="AlphaFoldDB" id="A0A1F5ET69"/>
<dbReference type="GO" id="GO:0005524">
    <property type="term" value="F:ATP binding"/>
    <property type="evidence" value="ECO:0007669"/>
    <property type="project" value="UniProtKB-KW"/>
</dbReference>
<comment type="catalytic activity">
    <reaction evidence="2 3">
        <text>DNA(n) + a 2'-deoxyribonucleoside 5'-triphosphate = DNA(n+1) + diphosphate</text>
        <dbReference type="Rhea" id="RHEA:22508"/>
        <dbReference type="Rhea" id="RHEA-COMP:17339"/>
        <dbReference type="Rhea" id="RHEA-COMP:17340"/>
        <dbReference type="ChEBI" id="CHEBI:33019"/>
        <dbReference type="ChEBI" id="CHEBI:61560"/>
        <dbReference type="ChEBI" id="CHEBI:173112"/>
        <dbReference type="EC" id="2.7.7.7"/>
    </reaction>
</comment>
<dbReference type="Proteomes" id="UP000177390">
    <property type="component" value="Unassembled WGS sequence"/>
</dbReference>
<gene>
    <name evidence="3" type="primary">dnaX</name>
    <name evidence="5" type="ORF">A3D09_01480</name>
</gene>
<name>A0A1F5ET69_9BACT</name>
<evidence type="ECO:0000256" key="3">
    <source>
        <dbReference type="RuleBase" id="RU364063"/>
    </source>
</evidence>
<dbReference type="PANTHER" id="PTHR11669:SF0">
    <property type="entry name" value="PROTEIN STICHEL-LIKE 2"/>
    <property type="match status" value="1"/>
</dbReference>
<evidence type="ECO:0000259" key="4">
    <source>
        <dbReference type="SMART" id="SM00382"/>
    </source>
</evidence>
<keyword evidence="3" id="KW-0548">Nucleotidyltransferase</keyword>
<comment type="caution">
    <text evidence="5">The sequence shown here is derived from an EMBL/GenBank/DDBJ whole genome shotgun (WGS) entry which is preliminary data.</text>
</comment>
<proteinExistence type="inferred from homology"/>
<dbReference type="EC" id="2.7.7.7" evidence="3"/>
<dbReference type="GO" id="GO:0009360">
    <property type="term" value="C:DNA polymerase III complex"/>
    <property type="evidence" value="ECO:0007669"/>
    <property type="project" value="InterPro"/>
</dbReference>
<dbReference type="InterPro" id="IPR050238">
    <property type="entry name" value="DNA_Rep/Repair_Clamp_Loader"/>
</dbReference>
<dbReference type="Gene3D" id="3.40.50.300">
    <property type="entry name" value="P-loop containing nucleotide triphosphate hydrolases"/>
    <property type="match status" value="1"/>
</dbReference>
<feature type="domain" description="AAA+ ATPase" evidence="4">
    <location>
        <begin position="33"/>
        <end position="183"/>
    </location>
</feature>
<evidence type="ECO:0000256" key="1">
    <source>
        <dbReference type="ARBA" id="ARBA00022932"/>
    </source>
</evidence>
<evidence type="ECO:0000256" key="2">
    <source>
        <dbReference type="ARBA" id="ARBA00049244"/>
    </source>
</evidence>
<dbReference type="NCBIfam" id="TIGR02397">
    <property type="entry name" value="dnaX_nterm"/>
    <property type="match status" value="1"/>
</dbReference>
<comment type="similarity">
    <text evidence="3">Belongs to the DnaX/STICHEL family.</text>
</comment>
<dbReference type="CDD" id="cd00009">
    <property type="entry name" value="AAA"/>
    <property type="match status" value="1"/>
</dbReference>
<dbReference type="InterPro" id="IPR027417">
    <property type="entry name" value="P-loop_NTPase"/>
</dbReference>